<feature type="compositionally biased region" description="Polar residues" evidence="1">
    <location>
        <begin position="63"/>
        <end position="77"/>
    </location>
</feature>
<name>A0A931CKP8_9ACTN</name>
<dbReference type="InterPro" id="IPR045745">
    <property type="entry name" value="HTH_58_Actinobacteria-type"/>
</dbReference>
<dbReference type="Proteomes" id="UP000598146">
    <property type="component" value="Unassembled WGS sequence"/>
</dbReference>
<dbReference type="Gene3D" id="1.10.10.60">
    <property type="entry name" value="Homeodomain-like"/>
    <property type="match status" value="1"/>
</dbReference>
<evidence type="ECO:0000313" key="3">
    <source>
        <dbReference type="EMBL" id="MBG0569168.1"/>
    </source>
</evidence>
<accession>A0A931CKP8</accession>
<evidence type="ECO:0000256" key="1">
    <source>
        <dbReference type="SAM" id="MobiDB-lite"/>
    </source>
</evidence>
<sequence length="77" mass="8579">MTGSHRAYRTAQQRAADIKRFVDMYQNQKLSLQDIADQVGLSYATVHRDLAAAGVEMRGRGGSNTRKTPPQTARSDR</sequence>
<dbReference type="RefSeq" id="WP_196420912.1">
    <property type="nucleotide sequence ID" value="NZ_JADQTO010000056.1"/>
</dbReference>
<gene>
    <name evidence="3" type="ORF">I4J89_47950</name>
</gene>
<proteinExistence type="predicted"/>
<feature type="region of interest" description="Disordered" evidence="1">
    <location>
        <begin position="54"/>
        <end position="77"/>
    </location>
</feature>
<dbReference type="EMBL" id="JADQTO010000056">
    <property type="protein sequence ID" value="MBG0569168.1"/>
    <property type="molecule type" value="Genomic_DNA"/>
</dbReference>
<evidence type="ECO:0000259" key="2">
    <source>
        <dbReference type="Pfam" id="PF19575"/>
    </source>
</evidence>
<keyword evidence="4" id="KW-1185">Reference proteome</keyword>
<protein>
    <submittedName>
        <fullName evidence="3">Transcriptional regulator</fullName>
    </submittedName>
</protein>
<dbReference type="Pfam" id="PF19575">
    <property type="entry name" value="HTH_58"/>
    <property type="match status" value="1"/>
</dbReference>
<organism evidence="3 4">
    <name type="scientific">Actinoplanes aureus</name>
    <dbReference type="NCBI Taxonomy" id="2792083"/>
    <lineage>
        <taxon>Bacteria</taxon>
        <taxon>Bacillati</taxon>
        <taxon>Actinomycetota</taxon>
        <taxon>Actinomycetes</taxon>
        <taxon>Micromonosporales</taxon>
        <taxon>Micromonosporaceae</taxon>
        <taxon>Actinoplanes</taxon>
    </lineage>
</organism>
<dbReference type="AlphaFoldDB" id="A0A931CKP8"/>
<reference evidence="3" key="1">
    <citation type="submission" date="2020-11" db="EMBL/GenBank/DDBJ databases">
        <title>Isolation and identification of active actinomycetes.</title>
        <authorList>
            <person name="Sun X."/>
        </authorList>
    </citation>
    <scope>NUCLEOTIDE SEQUENCE</scope>
    <source>
        <strain evidence="3">NEAU-A11</strain>
    </source>
</reference>
<feature type="domain" description="Helix-turn-helix" evidence="2">
    <location>
        <begin position="10"/>
        <end position="64"/>
    </location>
</feature>
<comment type="caution">
    <text evidence="3">The sequence shown here is derived from an EMBL/GenBank/DDBJ whole genome shotgun (WGS) entry which is preliminary data.</text>
</comment>
<evidence type="ECO:0000313" key="4">
    <source>
        <dbReference type="Proteomes" id="UP000598146"/>
    </source>
</evidence>